<dbReference type="Gene3D" id="2.40.160.180">
    <property type="entry name" value="Carbohydrate-selective porin OprB"/>
    <property type="match status" value="1"/>
</dbReference>
<dbReference type="PANTHER" id="PTHR37944">
    <property type="entry name" value="PORIN B"/>
    <property type="match status" value="1"/>
</dbReference>
<gene>
    <name evidence="3" type="ORF">Tasa_051_004</name>
</gene>
<dbReference type="Pfam" id="PF04966">
    <property type="entry name" value="OprB"/>
    <property type="match status" value="1"/>
</dbReference>
<dbReference type="Proteomes" id="UP000032679">
    <property type="component" value="Unassembled WGS sequence"/>
</dbReference>
<protein>
    <submittedName>
        <fullName evidence="3">Carbohydrate-selective porin OprB</fullName>
    </submittedName>
</protein>
<comment type="similarity">
    <text evidence="1 2">Belongs to the OprB family.</text>
</comment>
<dbReference type="InterPro" id="IPR038673">
    <property type="entry name" value="OprB_sf"/>
</dbReference>
<dbReference type="GO" id="GO:0016020">
    <property type="term" value="C:membrane"/>
    <property type="evidence" value="ECO:0007669"/>
    <property type="project" value="InterPro"/>
</dbReference>
<dbReference type="STRING" id="1231623.Tasa_051_004"/>
<accession>A0A0D6MPH6</accession>
<proteinExistence type="inferred from homology"/>
<evidence type="ECO:0000313" key="4">
    <source>
        <dbReference type="Proteomes" id="UP000032679"/>
    </source>
</evidence>
<comment type="caution">
    <text evidence="3">The sequence shown here is derived from an EMBL/GenBank/DDBJ whole genome shotgun (WGS) entry which is preliminary data.</text>
</comment>
<dbReference type="GO" id="GO:0008643">
    <property type="term" value="P:carbohydrate transport"/>
    <property type="evidence" value="ECO:0007669"/>
    <property type="project" value="InterPro"/>
</dbReference>
<keyword evidence="4" id="KW-1185">Reference proteome</keyword>
<dbReference type="RefSeq" id="WP_241767811.1">
    <property type="nucleotide sequence ID" value="NZ_BALE01000051.1"/>
</dbReference>
<dbReference type="InterPro" id="IPR007049">
    <property type="entry name" value="Carb-sel_porin_OprB"/>
</dbReference>
<sequence length="455" mass="50001">MLASISRPALAQFQGPISQTSPTFALDTPTAYENTPFTPNVEHAFGTWGGSLPWLKAHGVGVVLDYTSESTIILDGKHGSDASYLHQIGLQIDLDWERLIGLRGFRTHAVFVNRAGHSMASDYRDYSVYGLQEIYGGGGNVGVHMVYFYATQDLWGGRVQLAAGKLPVSIDFSASPLFCTFVDKSICGNPKSLTRGANGFSTYPYSSYGGRARIWPVKGFYVQTGLYGTNAGVNTNRWDRTGFEFGLCQYQGIYIPTEIGIIPSFGPHKLVGHYKIGVGHDSAPYADELYDATGGYAEVDGRSARMDHGKVQLWVEADQMIMRNGWGPLHGLYLMTGLVHNTNRDSVYNNEYYAGLIERGLFHSRPEDTFGIAMSHLEASGDLVQAQRIAQSLGLPLPGSATAPQGSESMAEATYIFHVYRGTSIQPDYQHIFRPNLERRNPDIDALGIKLHSVF</sequence>
<evidence type="ECO:0000313" key="3">
    <source>
        <dbReference type="EMBL" id="GAN55599.1"/>
    </source>
</evidence>
<name>A0A0D6MPH6_9PROT</name>
<dbReference type="AlphaFoldDB" id="A0A0D6MPH6"/>
<reference evidence="3 4" key="1">
    <citation type="submission" date="2012-10" db="EMBL/GenBank/DDBJ databases">
        <title>Genome sequencing of Tanticharoenia sakaeratensis NBRC 103193.</title>
        <authorList>
            <person name="Azuma Y."/>
            <person name="Hadano H."/>
            <person name="Hirakawa H."/>
            <person name="Matsushita K."/>
        </authorList>
    </citation>
    <scope>NUCLEOTIDE SEQUENCE [LARGE SCALE GENOMIC DNA]</scope>
    <source>
        <strain evidence="3 4">NBRC 103193</strain>
    </source>
</reference>
<dbReference type="GO" id="GO:0015288">
    <property type="term" value="F:porin activity"/>
    <property type="evidence" value="ECO:0007669"/>
    <property type="project" value="InterPro"/>
</dbReference>
<evidence type="ECO:0000256" key="1">
    <source>
        <dbReference type="ARBA" id="ARBA00008769"/>
    </source>
</evidence>
<evidence type="ECO:0000256" key="2">
    <source>
        <dbReference type="RuleBase" id="RU363072"/>
    </source>
</evidence>
<organism evidence="3 4">
    <name type="scientific">Tanticharoenia sakaeratensis NBRC 103193</name>
    <dbReference type="NCBI Taxonomy" id="1231623"/>
    <lineage>
        <taxon>Bacteria</taxon>
        <taxon>Pseudomonadati</taxon>
        <taxon>Pseudomonadota</taxon>
        <taxon>Alphaproteobacteria</taxon>
        <taxon>Acetobacterales</taxon>
        <taxon>Acetobacteraceae</taxon>
        <taxon>Tanticharoenia</taxon>
    </lineage>
</organism>
<dbReference type="InterPro" id="IPR052932">
    <property type="entry name" value="OprB_Porin"/>
</dbReference>
<dbReference type="EMBL" id="BALE01000051">
    <property type="protein sequence ID" value="GAN55599.1"/>
    <property type="molecule type" value="Genomic_DNA"/>
</dbReference>
<dbReference type="PANTHER" id="PTHR37944:SF1">
    <property type="entry name" value="PORIN B"/>
    <property type="match status" value="1"/>
</dbReference>